<dbReference type="OrthoDB" id="5980721at2759"/>
<dbReference type="PANTHER" id="PTHR11360">
    <property type="entry name" value="MONOCARBOXYLATE TRANSPORTER"/>
    <property type="match status" value="1"/>
</dbReference>
<accession>A0A6S7GAR0</accession>
<reference evidence="2" key="1">
    <citation type="submission" date="2020-04" db="EMBL/GenBank/DDBJ databases">
        <authorList>
            <person name="Alioto T."/>
            <person name="Alioto T."/>
            <person name="Gomez Garrido J."/>
        </authorList>
    </citation>
    <scope>NUCLEOTIDE SEQUENCE</scope>
    <source>
        <strain evidence="2">A484AB</strain>
    </source>
</reference>
<comment type="subcellular location">
    <subcellularLocation>
        <location evidence="1">Membrane</location>
        <topology evidence="1">Multi-pass membrane protein</topology>
    </subcellularLocation>
</comment>
<dbReference type="GO" id="GO:0022857">
    <property type="term" value="F:transmembrane transporter activity"/>
    <property type="evidence" value="ECO:0007669"/>
    <property type="project" value="InterPro"/>
</dbReference>
<dbReference type="EMBL" id="CACRXK020000888">
    <property type="protein sequence ID" value="CAB3985586.1"/>
    <property type="molecule type" value="Genomic_DNA"/>
</dbReference>
<dbReference type="Gene3D" id="1.20.1250.20">
    <property type="entry name" value="MFS general substrate transporter like domains"/>
    <property type="match status" value="2"/>
</dbReference>
<evidence type="ECO:0000313" key="3">
    <source>
        <dbReference type="Proteomes" id="UP001152795"/>
    </source>
</evidence>
<dbReference type="AlphaFoldDB" id="A0A6S7GAR0"/>
<dbReference type="Proteomes" id="UP001152795">
    <property type="component" value="Unassembled WGS sequence"/>
</dbReference>
<proteinExistence type="predicted"/>
<gene>
    <name evidence="2" type="ORF">PACLA_8A013382</name>
</gene>
<keyword evidence="3" id="KW-1185">Reference proteome</keyword>
<dbReference type="PROSITE" id="PS51257">
    <property type="entry name" value="PROKAR_LIPOPROTEIN"/>
    <property type="match status" value="1"/>
</dbReference>
<dbReference type="InterPro" id="IPR020846">
    <property type="entry name" value="MFS_dom"/>
</dbReference>
<evidence type="ECO:0000313" key="2">
    <source>
        <dbReference type="EMBL" id="CAB3985586.1"/>
    </source>
</evidence>
<sequence>MSNIRKDGPYSWFYLTATSIACFTIIGIADSIGVIVAVFIDRLNVSNAKGGWIGSIVYFLALALSPIVVYIHRRVGFRWCMFISSVLYGFSLCVTPFMTDINIVFLTYSIPFGSSLSIVATLSVITQREYFSKYFGFAVGVRFSANSIGAVVMSFILPIILAELGYKMTFVSLLVFAPIILCYGFVARHHVDQDTELTERSGKSVINLYKEFLQDKSFTISLLAIAMYFFTCFVPMIFMVRYGVTLGYPLSTAKWLLVIRGLTTFIIRLIAGRFGDFALKHGKVKMVIQITFALFGVLNFMCSFLRAFPSLLVYMALIGIVEGVWWVTYSILVMEITGGYYFNEAFSLLNLVGAFSSLFGVPASGWIFDQTNDFRYVFYTAFGMSLLAALMLTISSHVRVDKELSLVEKSKRGKEEVSCELIADRNNLISESGNESITKLVYETTV</sequence>
<dbReference type="GO" id="GO:0016020">
    <property type="term" value="C:membrane"/>
    <property type="evidence" value="ECO:0007669"/>
    <property type="project" value="UniProtKB-SubCell"/>
</dbReference>
<name>A0A6S7GAR0_PARCT</name>
<organism evidence="2 3">
    <name type="scientific">Paramuricea clavata</name>
    <name type="common">Red gorgonian</name>
    <name type="synonym">Violescent sea-whip</name>
    <dbReference type="NCBI Taxonomy" id="317549"/>
    <lineage>
        <taxon>Eukaryota</taxon>
        <taxon>Metazoa</taxon>
        <taxon>Cnidaria</taxon>
        <taxon>Anthozoa</taxon>
        <taxon>Octocorallia</taxon>
        <taxon>Malacalcyonacea</taxon>
        <taxon>Plexauridae</taxon>
        <taxon>Paramuricea</taxon>
    </lineage>
</organism>
<dbReference type="Pfam" id="PF07690">
    <property type="entry name" value="MFS_1"/>
    <property type="match status" value="1"/>
</dbReference>
<dbReference type="PROSITE" id="PS50850">
    <property type="entry name" value="MFS"/>
    <property type="match status" value="1"/>
</dbReference>
<protein>
    <submittedName>
        <fullName evidence="2">Monocarboxylate transporter 10-like</fullName>
    </submittedName>
</protein>
<dbReference type="InterPro" id="IPR050327">
    <property type="entry name" value="Proton-linked_MCT"/>
</dbReference>
<comment type="caution">
    <text evidence="2">The sequence shown here is derived from an EMBL/GenBank/DDBJ whole genome shotgun (WGS) entry which is preliminary data.</text>
</comment>
<dbReference type="InterPro" id="IPR036259">
    <property type="entry name" value="MFS_trans_sf"/>
</dbReference>
<dbReference type="SUPFAM" id="SSF103473">
    <property type="entry name" value="MFS general substrate transporter"/>
    <property type="match status" value="1"/>
</dbReference>
<dbReference type="InterPro" id="IPR011701">
    <property type="entry name" value="MFS"/>
</dbReference>
<dbReference type="PANTHER" id="PTHR11360:SF251">
    <property type="entry name" value="MAJOR FACILITATOR SUPERFAMILY (MFS) PROFILE DOMAIN-CONTAINING PROTEIN"/>
    <property type="match status" value="1"/>
</dbReference>
<evidence type="ECO:0000256" key="1">
    <source>
        <dbReference type="ARBA" id="ARBA00004141"/>
    </source>
</evidence>